<dbReference type="InterPro" id="IPR018759">
    <property type="entry name" value="BBP2_2"/>
</dbReference>
<dbReference type="EMBL" id="PVBR01000010">
    <property type="protein sequence ID" value="PRD42789.1"/>
    <property type="molecule type" value="Genomic_DNA"/>
</dbReference>
<accession>A0A2S9IQJ0</accession>
<reference evidence="3 4" key="1">
    <citation type="submission" date="2018-02" db="EMBL/GenBank/DDBJ databases">
        <title>The draft genome of Phyllobacterium sp. 1N-3.</title>
        <authorList>
            <person name="Liu L."/>
            <person name="Li L."/>
            <person name="Zhang X."/>
            <person name="Wang T."/>
            <person name="Liang L."/>
        </authorList>
    </citation>
    <scope>NUCLEOTIDE SEQUENCE [LARGE SCALE GENOMIC DNA]</scope>
    <source>
        <strain evidence="3 4">1N-3</strain>
    </source>
</reference>
<proteinExistence type="predicted"/>
<dbReference type="Proteomes" id="UP000239434">
    <property type="component" value="Unassembled WGS sequence"/>
</dbReference>
<dbReference type="AlphaFoldDB" id="A0A2S9IQJ0"/>
<feature type="compositionally biased region" description="Polar residues" evidence="1">
    <location>
        <begin position="56"/>
        <end position="82"/>
    </location>
</feature>
<name>A0A2S9IQJ0_9HYPH</name>
<evidence type="ECO:0008006" key="5">
    <source>
        <dbReference type="Google" id="ProtNLM"/>
    </source>
</evidence>
<feature type="compositionally biased region" description="Basic and acidic residues" evidence="1">
    <location>
        <begin position="176"/>
        <end position="194"/>
    </location>
</feature>
<evidence type="ECO:0000313" key="4">
    <source>
        <dbReference type="Proteomes" id="UP000239434"/>
    </source>
</evidence>
<sequence length="571" mass="60290">MHKAASPPGNQPRIVAKRRLAGLLLAGVAVGVSGFPAQAQEAGLRGSVPEDVLGTSAATPLSAQSRQQRRPNATTTTRSTSPAYEPASPGALSEDDSGADTDAGDAMVDNGENPDDATLAGRPIEPAGLPSPPASSQSTTASAAAETDDNQLAPVDYLRTGTVDGEEQNGTGRAIPENERQSTIENRPPPRVEQDPFAPIGLRLGSFLLRPTIEQGIRATSNADNSSTGSSAVLSETTLRLNAQSDWSRHQATLDASGTLARTISGQDVSEPRLDIEGGLRLDLGDQTTLNTSAGYHLRRESASNPSGVVGALKRPIVQTLNGSLGLEREIGLLFGGVTGRVERSVYGDAELSSGGEVSQKDRDNTFASVTLRGGYQLSAAIKPFAEIEVGKRVYDEKRDSNGYERGATRLGARAGAMLDMGEKLNGELSLGYLRENIEDERLGDISGLSVNAAMNWSPERGTDVRLAAQTIVEGATAPGESGSVLYLANLDLKRLIRADLTLDAGLDLTVRDNRDGSGLDYGLGAELGATYWFNRFVGVNGSLRHEFLKSDIASREYTSNSVYLGVKMQR</sequence>
<evidence type="ECO:0000256" key="1">
    <source>
        <dbReference type="SAM" id="MobiDB-lite"/>
    </source>
</evidence>
<keyword evidence="4" id="KW-1185">Reference proteome</keyword>
<protein>
    <recommendedName>
        <fullName evidence="5">Outer membrane beta-barrel protein</fullName>
    </recommendedName>
</protein>
<evidence type="ECO:0000256" key="2">
    <source>
        <dbReference type="SAM" id="SignalP"/>
    </source>
</evidence>
<keyword evidence="2" id="KW-0732">Signal</keyword>
<evidence type="ECO:0000313" key="3">
    <source>
        <dbReference type="EMBL" id="PRD42789.1"/>
    </source>
</evidence>
<organism evidence="3 4">
    <name type="scientific">Phyllobacterium phragmitis</name>
    <dbReference type="NCBI Taxonomy" id="2670329"/>
    <lineage>
        <taxon>Bacteria</taxon>
        <taxon>Pseudomonadati</taxon>
        <taxon>Pseudomonadota</taxon>
        <taxon>Alphaproteobacteria</taxon>
        <taxon>Hyphomicrobiales</taxon>
        <taxon>Phyllobacteriaceae</taxon>
        <taxon>Phyllobacterium</taxon>
    </lineage>
</organism>
<feature type="chain" id="PRO_5015635230" description="Outer membrane beta-barrel protein" evidence="2">
    <location>
        <begin position="40"/>
        <end position="571"/>
    </location>
</feature>
<feature type="region of interest" description="Disordered" evidence="1">
    <location>
        <begin position="40"/>
        <end position="197"/>
    </location>
</feature>
<feature type="compositionally biased region" description="Acidic residues" evidence="1">
    <location>
        <begin position="93"/>
        <end position="103"/>
    </location>
</feature>
<feature type="signal peptide" evidence="2">
    <location>
        <begin position="1"/>
        <end position="39"/>
    </location>
</feature>
<gene>
    <name evidence="3" type="ORF">C5748_14990</name>
</gene>
<dbReference type="Pfam" id="PF10082">
    <property type="entry name" value="BBP2_2"/>
    <property type="match status" value="1"/>
</dbReference>
<feature type="compositionally biased region" description="Low complexity" evidence="1">
    <location>
        <begin position="134"/>
        <end position="145"/>
    </location>
</feature>
<comment type="caution">
    <text evidence="3">The sequence shown here is derived from an EMBL/GenBank/DDBJ whole genome shotgun (WGS) entry which is preliminary data.</text>
</comment>